<evidence type="ECO:0000259" key="4">
    <source>
        <dbReference type="Pfam" id="PF13793"/>
    </source>
</evidence>
<feature type="region of interest" description="Disordered" evidence="3">
    <location>
        <begin position="159"/>
        <end position="220"/>
    </location>
</feature>
<name>A0A1J9P5X1_9EURO</name>
<feature type="compositionally biased region" description="Basic and acidic residues" evidence="3">
    <location>
        <begin position="184"/>
        <end position="198"/>
    </location>
</feature>
<evidence type="ECO:0000256" key="2">
    <source>
        <dbReference type="ARBA" id="ARBA00022727"/>
    </source>
</evidence>
<dbReference type="STRING" id="1447872.A0A1J9P5X1"/>
<dbReference type="Pfam" id="PF13793">
    <property type="entry name" value="Pribosyltran_N"/>
    <property type="match status" value="1"/>
</dbReference>
<dbReference type="InterPro" id="IPR029057">
    <property type="entry name" value="PRTase-like"/>
</dbReference>
<protein>
    <recommendedName>
        <fullName evidence="4">Ribose-phosphate pyrophosphokinase N-terminal domain-containing protein</fullName>
    </recommendedName>
</protein>
<feature type="compositionally biased region" description="Polar residues" evidence="3">
    <location>
        <begin position="159"/>
        <end position="170"/>
    </location>
</feature>
<dbReference type="AlphaFoldDB" id="A0A1J9P5X1"/>
<dbReference type="InterPro" id="IPR005946">
    <property type="entry name" value="Rib-P_diPkinase"/>
</dbReference>
<comment type="caution">
    <text evidence="5">The sequence shown here is derived from an EMBL/GenBank/DDBJ whole genome shotgun (WGS) entry which is preliminary data.</text>
</comment>
<proteinExistence type="inferred from homology"/>
<evidence type="ECO:0000256" key="1">
    <source>
        <dbReference type="ARBA" id="ARBA00006478"/>
    </source>
</evidence>
<evidence type="ECO:0000313" key="6">
    <source>
        <dbReference type="Proteomes" id="UP000182235"/>
    </source>
</evidence>
<dbReference type="GO" id="GO:0006164">
    <property type="term" value="P:purine nucleotide biosynthetic process"/>
    <property type="evidence" value="ECO:0007669"/>
    <property type="project" value="TreeGrafter"/>
</dbReference>
<keyword evidence="6" id="KW-1185">Reference proteome</keyword>
<dbReference type="GO" id="GO:0004749">
    <property type="term" value="F:ribose phosphate diphosphokinase activity"/>
    <property type="evidence" value="ECO:0007669"/>
    <property type="project" value="TreeGrafter"/>
</dbReference>
<dbReference type="SMART" id="SM01400">
    <property type="entry name" value="Pribosyltran_N"/>
    <property type="match status" value="1"/>
</dbReference>
<sequence>MVRNIIVLGGSSHPHLNKTICEHLGLPLANVLLSKFSVGETRVEINESVRGKDVYIIQSGGGKVNDHLMELLVIISACKTASAKRVTAVLPLFPYSRQSDIPYNKIGAPLVKSSASKTDTAANYTFESTPPTPHAGKSESVGLVNGIDGLQKGLTQVQIEQHEMSSSGSPQKARFGHYANGPLKRSDTTDSTKSDTSNRNRNSTALPPTNGGTHNDDAVSLASNSSKLSNFHPRPGYRQWVAQAGTLVADLLTCAGADHIITMDLHDPQYQGFFDIPVDNLYGRPLLKKYIMENIPNYQSSIIVSPDAGGAKRATAIADALGMDFALIHKERRPTKITDRQNATMMLVGDTKGRTAILIDDLADTSNTITRAAKLLKKEGASRVYALVTHGILSGDAIDRINASALDKVVVTNTVAQDEHKVRCPKLEVLEVGHVFAEAIRRVHHGESISVLFQYD</sequence>
<dbReference type="Gene3D" id="3.40.50.2020">
    <property type="match status" value="3"/>
</dbReference>
<accession>A0A1J9P5X1</accession>
<dbReference type="VEuPathDB" id="FungiDB:AJ78_07921"/>
<dbReference type="SUPFAM" id="SSF53271">
    <property type="entry name" value="PRTase-like"/>
    <property type="match status" value="2"/>
</dbReference>
<dbReference type="FunFam" id="3.40.50.2020:FF:000063">
    <property type="entry name" value="Phosphoribosylpyrophosphate synthetase"/>
    <property type="match status" value="1"/>
</dbReference>
<feature type="compositionally biased region" description="Polar residues" evidence="3">
    <location>
        <begin position="199"/>
        <end position="213"/>
    </location>
</feature>
<feature type="domain" description="Ribose-phosphate pyrophosphokinase N-terminal" evidence="4">
    <location>
        <begin position="6"/>
        <end position="102"/>
    </location>
</feature>
<dbReference type="GO" id="GO:0005737">
    <property type="term" value="C:cytoplasm"/>
    <property type="evidence" value="ECO:0007669"/>
    <property type="project" value="TreeGrafter"/>
</dbReference>
<dbReference type="GO" id="GO:0000287">
    <property type="term" value="F:magnesium ion binding"/>
    <property type="evidence" value="ECO:0007669"/>
    <property type="project" value="InterPro"/>
</dbReference>
<dbReference type="GO" id="GO:0002189">
    <property type="term" value="C:ribose phosphate diphosphokinase complex"/>
    <property type="evidence" value="ECO:0007669"/>
    <property type="project" value="TreeGrafter"/>
</dbReference>
<dbReference type="InterPro" id="IPR029099">
    <property type="entry name" value="Pribosyltran_N"/>
</dbReference>
<dbReference type="Proteomes" id="UP000182235">
    <property type="component" value="Unassembled WGS sequence"/>
</dbReference>
<dbReference type="PANTHER" id="PTHR10210:SF36">
    <property type="entry name" value="RIBOSE-PHOSPHATE PYROPHOSPHOKINASE 5"/>
    <property type="match status" value="1"/>
</dbReference>
<organism evidence="5 6">
    <name type="scientific">Emergomyces pasteurianus Ep9510</name>
    <dbReference type="NCBI Taxonomy" id="1447872"/>
    <lineage>
        <taxon>Eukaryota</taxon>
        <taxon>Fungi</taxon>
        <taxon>Dikarya</taxon>
        <taxon>Ascomycota</taxon>
        <taxon>Pezizomycotina</taxon>
        <taxon>Eurotiomycetes</taxon>
        <taxon>Eurotiomycetidae</taxon>
        <taxon>Onygenales</taxon>
        <taxon>Ajellomycetaceae</taxon>
        <taxon>Emergomyces</taxon>
    </lineage>
</organism>
<reference evidence="5 6" key="1">
    <citation type="submission" date="2015-07" db="EMBL/GenBank/DDBJ databases">
        <title>Emmonsia species relationships and genome sequence.</title>
        <authorList>
            <consortium name="The Broad Institute Genomics Platform"/>
            <person name="Cuomo C.A."/>
            <person name="Munoz J.F."/>
            <person name="Imamovic A."/>
            <person name="Priest M.E."/>
            <person name="Young S."/>
            <person name="Clay O.K."/>
            <person name="McEwen J.G."/>
        </authorList>
    </citation>
    <scope>NUCLEOTIDE SEQUENCE [LARGE SCALE GENOMIC DNA]</scope>
    <source>
        <strain evidence="5 6">UAMH 9510</strain>
    </source>
</reference>
<comment type="similarity">
    <text evidence="1">Belongs to the ribose-phosphate pyrophosphokinase family.</text>
</comment>
<dbReference type="PANTHER" id="PTHR10210">
    <property type="entry name" value="RIBOSE-PHOSPHATE DIPHOSPHOKINASE FAMILY MEMBER"/>
    <property type="match status" value="1"/>
</dbReference>
<dbReference type="GO" id="GO:0005524">
    <property type="term" value="F:ATP binding"/>
    <property type="evidence" value="ECO:0007669"/>
    <property type="project" value="TreeGrafter"/>
</dbReference>
<feature type="region of interest" description="Disordered" evidence="3">
    <location>
        <begin position="123"/>
        <end position="142"/>
    </location>
</feature>
<keyword evidence="2" id="KW-0545">Nucleotide biosynthesis</keyword>
<dbReference type="InterPro" id="IPR000836">
    <property type="entry name" value="PRTase_dom"/>
</dbReference>
<gene>
    <name evidence="5" type="ORF">AJ78_07921</name>
</gene>
<evidence type="ECO:0000313" key="5">
    <source>
        <dbReference type="EMBL" id="OJD11282.1"/>
    </source>
</evidence>
<dbReference type="OrthoDB" id="413572at2759"/>
<dbReference type="NCBIfam" id="TIGR01251">
    <property type="entry name" value="ribP_PPkin"/>
    <property type="match status" value="1"/>
</dbReference>
<dbReference type="FunFam" id="3.40.50.2020:FF:000030">
    <property type="entry name" value="Ribose-phosphate pyrophosphokinase II"/>
    <property type="match status" value="1"/>
</dbReference>
<evidence type="ECO:0000256" key="3">
    <source>
        <dbReference type="SAM" id="MobiDB-lite"/>
    </source>
</evidence>
<dbReference type="FunFam" id="3.40.50.2020:FF:000047">
    <property type="entry name" value="Ribose-phosphate pyrophosphokinase II"/>
    <property type="match status" value="1"/>
</dbReference>
<dbReference type="GO" id="GO:0006015">
    <property type="term" value="P:5-phosphoribose 1-diphosphate biosynthetic process"/>
    <property type="evidence" value="ECO:0007669"/>
    <property type="project" value="TreeGrafter"/>
</dbReference>
<dbReference type="EMBL" id="LGRN01000574">
    <property type="protein sequence ID" value="OJD11282.1"/>
    <property type="molecule type" value="Genomic_DNA"/>
</dbReference>
<dbReference type="CDD" id="cd06223">
    <property type="entry name" value="PRTases_typeI"/>
    <property type="match status" value="1"/>
</dbReference>
<dbReference type="Pfam" id="PF14572">
    <property type="entry name" value="Pribosyl_synth"/>
    <property type="match status" value="1"/>
</dbReference>